<gene>
    <name evidence="1" type="ORF">DY000_02046957</name>
</gene>
<dbReference type="EMBL" id="QGKV02000297">
    <property type="protein sequence ID" value="KAF3605867.1"/>
    <property type="molecule type" value="Genomic_DNA"/>
</dbReference>
<organism evidence="1 2">
    <name type="scientific">Brassica cretica</name>
    <name type="common">Mustard</name>
    <dbReference type="NCBI Taxonomy" id="69181"/>
    <lineage>
        <taxon>Eukaryota</taxon>
        <taxon>Viridiplantae</taxon>
        <taxon>Streptophyta</taxon>
        <taxon>Embryophyta</taxon>
        <taxon>Tracheophyta</taxon>
        <taxon>Spermatophyta</taxon>
        <taxon>Magnoliopsida</taxon>
        <taxon>eudicotyledons</taxon>
        <taxon>Gunneridae</taxon>
        <taxon>Pentapetalae</taxon>
        <taxon>rosids</taxon>
        <taxon>malvids</taxon>
        <taxon>Brassicales</taxon>
        <taxon>Brassicaceae</taxon>
        <taxon>Brassiceae</taxon>
        <taxon>Brassica</taxon>
    </lineage>
</organism>
<evidence type="ECO:0008006" key="3">
    <source>
        <dbReference type="Google" id="ProtNLM"/>
    </source>
</evidence>
<reference evidence="1 2" key="1">
    <citation type="journal article" date="2020" name="BMC Genomics">
        <title>Intraspecific diversification of the crop wild relative Brassica cretica Lam. using demographic model selection.</title>
        <authorList>
            <person name="Kioukis A."/>
            <person name="Michalopoulou V.A."/>
            <person name="Briers L."/>
            <person name="Pirintsos S."/>
            <person name="Studholme D.J."/>
            <person name="Pavlidis P."/>
            <person name="Sarris P.F."/>
        </authorList>
    </citation>
    <scope>NUCLEOTIDE SEQUENCE [LARGE SCALE GENOMIC DNA]</scope>
    <source>
        <strain evidence="2">cv. PFS-1207/04</strain>
    </source>
</reference>
<name>A0ABQ7ER90_BRACR</name>
<dbReference type="Proteomes" id="UP000266723">
    <property type="component" value="Unassembled WGS sequence"/>
</dbReference>
<evidence type="ECO:0000313" key="2">
    <source>
        <dbReference type="Proteomes" id="UP000266723"/>
    </source>
</evidence>
<dbReference type="PANTHER" id="PTHR33710">
    <property type="entry name" value="BNAC02G09200D PROTEIN"/>
    <property type="match status" value="1"/>
</dbReference>
<keyword evidence="2" id="KW-1185">Reference proteome</keyword>
<protein>
    <recommendedName>
        <fullName evidence="3">Endonuclease/exonuclease/phosphatase domain-containing protein</fullName>
    </recommendedName>
</protein>
<proteinExistence type="predicted"/>
<sequence length="135" mass="16269">MNNGVKEKVWIQCRLDRAFGNAEWFTLFPNAHSVYLEKTGSDHRPIFTSVVNQERRRRTGRFLFDKRWCKKPEISEVIRRGWCRPFANGQGSVAERITSCRQELSKWKRIYFSLQDWRMLLFYLTGWSLVLQIYE</sequence>
<evidence type="ECO:0000313" key="1">
    <source>
        <dbReference type="EMBL" id="KAF3605867.1"/>
    </source>
</evidence>
<accession>A0ABQ7ER90</accession>
<comment type="caution">
    <text evidence="1">The sequence shown here is derived from an EMBL/GenBank/DDBJ whole genome shotgun (WGS) entry which is preliminary data.</text>
</comment>
<dbReference type="PANTHER" id="PTHR33710:SF62">
    <property type="entry name" value="DUF4283 DOMAIN PROTEIN"/>
    <property type="match status" value="1"/>
</dbReference>